<dbReference type="EMBL" id="JARMQG010000010">
    <property type="protein sequence ID" value="MED3561179.1"/>
    <property type="molecule type" value="Genomic_DNA"/>
</dbReference>
<evidence type="ECO:0000313" key="3">
    <source>
        <dbReference type="EMBL" id="MED3561179.1"/>
    </source>
</evidence>
<proteinExistence type="predicted"/>
<reference evidence="3 4" key="1">
    <citation type="submission" date="2023-03" db="EMBL/GenBank/DDBJ databases">
        <title>Bacillus Genome Sequencing.</title>
        <authorList>
            <person name="Dunlap C."/>
        </authorList>
    </citation>
    <scope>NUCLEOTIDE SEQUENCE [LARGE SCALE GENOMIC DNA]</scope>
    <source>
        <strain evidence="3 4">B-14544</strain>
    </source>
</reference>
<evidence type="ECO:0000313" key="4">
    <source>
        <dbReference type="Proteomes" id="UP001330749"/>
    </source>
</evidence>
<evidence type="ECO:0000256" key="1">
    <source>
        <dbReference type="PROSITE-ProRule" id="PRU00325"/>
    </source>
</evidence>
<keyword evidence="4" id="KW-1185">Reference proteome</keyword>
<accession>A0ABU6N4N0</accession>
<keyword evidence="1" id="KW-0479">Metal-binding</keyword>
<name>A0ABU6N4N0_9BACI</name>
<organism evidence="3 4">
    <name type="scientific">Bacillus xiapuensis</name>
    <dbReference type="NCBI Taxonomy" id="2014075"/>
    <lineage>
        <taxon>Bacteria</taxon>
        <taxon>Bacillati</taxon>
        <taxon>Bacillota</taxon>
        <taxon>Bacilli</taxon>
        <taxon>Bacillales</taxon>
        <taxon>Bacillaceae</taxon>
        <taxon>Bacillus</taxon>
    </lineage>
</organism>
<dbReference type="RefSeq" id="WP_327966019.1">
    <property type="nucleotide sequence ID" value="NZ_JARMQG010000010.1"/>
</dbReference>
<protein>
    <submittedName>
        <fullName evidence="3">SWIM zinc finger family protein</fullName>
    </submittedName>
</protein>
<evidence type="ECO:0000259" key="2">
    <source>
        <dbReference type="PROSITE" id="PS50966"/>
    </source>
</evidence>
<gene>
    <name evidence="3" type="ORF">P4447_01240</name>
</gene>
<dbReference type="Proteomes" id="UP001330749">
    <property type="component" value="Unassembled WGS sequence"/>
</dbReference>
<comment type="caution">
    <text evidence="3">The sequence shown here is derived from an EMBL/GenBank/DDBJ whole genome shotgun (WGS) entry which is preliminary data.</text>
</comment>
<keyword evidence="1" id="KW-0863">Zinc-finger</keyword>
<feature type="domain" description="SWIM-type" evidence="2">
    <location>
        <begin position="77"/>
        <end position="110"/>
    </location>
</feature>
<sequence>MGIIMEYGFFRVKGVWIMDSELLQRFASEIADFMGPNSSEDARTVQKGLMLYRQGLVTQLAFNQDMVTATVQDVTPVKVSLDLSFFSMSKCSCPSDEWCRHKMAVFFAAYSRIGSVADWVEAWREPMKEKQAAASWGVQAAKDLIKANGVLKPDYGRWVHSFEVSFDTLLHSKKSTTPYVVEELFKIYERQIRAAAPLEKEWRLLYEMVGTVISFKKLAMLSEQSGHSEELTKRTYGQVFDQLLDDADELVEKIGMQSMPFDFDEFILKLKDDTFGLLTCVQGLEFERIYLYRLLWTGLFKKKEWREEEVLKIKERMKELQDWENPGPLMIAGIHLHFLLQKDDSALRSIHSCGDEFVTPYMIHWIDFLSGQKAWKRVGPVIELFLGKIKRYLDQLDGYRSCASFTRTAIRAIAPFCGENDRFDLFEKALAQTLPYSFSDYEYVLFERGMYDKWCEVQAFIGLNFYDIPKERVKVIEKEKPELLLALLHQSAQREIDAKNRSSYKMAVRHLKKLRTIYKKVKRVDDWEYFFETLLERTKRLRAFHEECKRSKLIES</sequence>
<dbReference type="PROSITE" id="PS50966">
    <property type="entry name" value="ZF_SWIM"/>
    <property type="match status" value="1"/>
</dbReference>
<keyword evidence="1" id="KW-0862">Zinc</keyword>
<dbReference type="InterPro" id="IPR007527">
    <property type="entry name" value="Znf_SWIM"/>
</dbReference>